<gene>
    <name evidence="2" type="ORF">E2C01_017625</name>
</gene>
<name>A0A5B7DS91_PORTR</name>
<evidence type="ECO:0000313" key="2">
    <source>
        <dbReference type="EMBL" id="MPC24542.1"/>
    </source>
</evidence>
<sequence>MSTSSLSLSLSPFLAKRQYGIHATNIPPTISRFESSNRLPPRRPSPISRSADLGTLVEGSIYFLLRSANDFLRAVEGPPKSSARPPPSEPGLGSRHMTPTPITPTTVSTMKTTMHTTTTSTTSTITTTTTTTPSSSSPTHTHLIFRNPGSRPNSRRLTPSSPLPRV</sequence>
<protein>
    <submittedName>
        <fullName evidence="2">Uncharacterized protein</fullName>
    </submittedName>
</protein>
<dbReference type="Proteomes" id="UP000324222">
    <property type="component" value="Unassembled WGS sequence"/>
</dbReference>
<feature type="region of interest" description="Disordered" evidence="1">
    <location>
        <begin position="75"/>
        <end position="166"/>
    </location>
</feature>
<proteinExistence type="predicted"/>
<reference evidence="2 3" key="1">
    <citation type="submission" date="2019-05" db="EMBL/GenBank/DDBJ databases">
        <title>Another draft genome of Portunus trituberculatus and its Hox gene families provides insights of decapod evolution.</title>
        <authorList>
            <person name="Jeong J.-H."/>
            <person name="Song I."/>
            <person name="Kim S."/>
            <person name="Choi T."/>
            <person name="Kim D."/>
            <person name="Ryu S."/>
            <person name="Kim W."/>
        </authorList>
    </citation>
    <scope>NUCLEOTIDE SEQUENCE [LARGE SCALE GENOMIC DNA]</scope>
    <source>
        <tissue evidence="2">Muscle</tissue>
    </source>
</reference>
<comment type="caution">
    <text evidence="2">The sequence shown here is derived from an EMBL/GenBank/DDBJ whole genome shotgun (WGS) entry which is preliminary data.</text>
</comment>
<evidence type="ECO:0000256" key="1">
    <source>
        <dbReference type="SAM" id="MobiDB-lite"/>
    </source>
</evidence>
<dbReference type="EMBL" id="VSRR010001342">
    <property type="protein sequence ID" value="MPC24542.1"/>
    <property type="molecule type" value="Genomic_DNA"/>
</dbReference>
<feature type="compositionally biased region" description="Polar residues" evidence="1">
    <location>
        <begin position="150"/>
        <end position="160"/>
    </location>
</feature>
<evidence type="ECO:0000313" key="3">
    <source>
        <dbReference type="Proteomes" id="UP000324222"/>
    </source>
</evidence>
<dbReference type="AlphaFoldDB" id="A0A5B7DS91"/>
<keyword evidence="3" id="KW-1185">Reference proteome</keyword>
<feature type="compositionally biased region" description="Low complexity" evidence="1">
    <location>
        <begin position="98"/>
        <end position="141"/>
    </location>
</feature>
<organism evidence="2 3">
    <name type="scientific">Portunus trituberculatus</name>
    <name type="common">Swimming crab</name>
    <name type="synonym">Neptunus trituberculatus</name>
    <dbReference type="NCBI Taxonomy" id="210409"/>
    <lineage>
        <taxon>Eukaryota</taxon>
        <taxon>Metazoa</taxon>
        <taxon>Ecdysozoa</taxon>
        <taxon>Arthropoda</taxon>
        <taxon>Crustacea</taxon>
        <taxon>Multicrustacea</taxon>
        <taxon>Malacostraca</taxon>
        <taxon>Eumalacostraca</taxon>
        <taxon>Eucarida</taxon>
        <taxon>Decapoda</taxon>
        <taxon>Pleocyemata</taxon>
        <taxon>Brachyura</taxon>
        <taxon>Eubrachyura</taxon>
        <taxon>Portunoidea</taxon>
        <taxon>Portunidae</taxon>
        <taxon>Portuninae</taxon>
        <taxon>Portunus</taxon>
    </lineage>
</organism>
<accession>A0A5B7DS91</accession>